<feature type="non-terminal residue" evidence="2">
    <location>
        <position position="179"/>
    </location>
</feature>
<name>A0A9D1I3W4_9FIRM</name>
<organism evidence="2 3">
    <name type="scientific">Candidatus Fimisoma avicola</name>
    <dbReference type="NCBI Taxonomy" id="2840826"/>
    <lineage>
        <taxon>Bacteria</taxon>
        <taxon>Bacillati</taxon>
        <taxon>Bacillota</taxon>
        <taxon>Clostridia</taxon>
        <taxon>Eubacteriales</taxon>
        <taxon>Candidatus Fimisoma</taxon>
    </lineage>
</organism>
<sequence length="179" mass="19630">MKKRVLLIVLVLVLGLTGCASQGVSITPMEVPVETARDDETGISNELYLCYAKDGHVIVANIISDSHRDDGQGIAQNPETWTEGLYILSDDGEGYTRYGISGNRSVYDAVPYDEGILCVTYAWADNASGSSDADYRWELIYHDGREEQLMDGGYTSYEALPQITLMGEAPVYISENNTA</sequence>
<dbReference type="EMBL" id="DVMO01000069">
    <property type="protein sequence ID" value="HIU27656.1"/>
    <property type="molecule type" value="Genomic_DNA"/>
</dbReference>
<protein>
    <submittedName>
        <fullName evidence="2">Uncharacterized protein</fullName>
    </submittedName>
</protein>
<dbReference type="AlphaFoldDB" id="A0A9D1I3W4"/>
<feature type="chain" id="PRO_5039147071" evidence="1">
    <location>
        <begin position="23"/>
        <end position="179"/>
    </location>
</feature>
<evidence type="ECO:0000256" key="1">
    <source>
        <dbReference type="SAM" id="SignalP"/>
    </source>
</evidence>
<dbReference type="PROSITE" id="PS51257">
    <property type="entry name" value="PROKAR_LIPOPROTEIN"/>
    <property type="match status" value="1"/>
</dbReference>
<feature type="signal peptide" evidence="1">
    <location>
        <begin position="1"/>
        <end position="22"/>
    </location>
</feature>
<keyword evidence="1" id="KW-0732">Signal</keyword>
<proteinExistence type="predicted"/>
<evidence type="ECO:0000313" key="2">
    <source>
        <dbReference type="EMBL" id="HIU27656.1"/>
    </source>
</evidence>
<comment type="caution">
    <text evidence="2">The sequence shown here is derived from an EMBL/GenBank/DDBJ whole genome shotgun (WGS) entry which is preliminary data.</text>
</comment>
<gene>
    <name evidence="2" type="ORF">IAD16_04705</name>
</gene>
<reference evidence="2" key="2">
    <citation type="journal article" date="2021" name="PeerJ">
        <title>Extensive microbial diversity within the chicken gut microbiome revealed by metagenomics and culture.</title>
        <authorList>
            <person name="Gilroy R."/>
            <person name="Ravi A."/>
            <person name="Getino M."/>
            <person name="Pursley I."/>
            <person name="Horton D.L."/>
            <person name="Alikhan N.F."/>
            <person name="Baker D."/>
            <person name="Gharbi K."/>
            <person name="Hall N."/>
            <person name="Watson M."/>
            <person name="Adriaenssens E.M."/>
            <person name="Foster-Nyarko E."/>
            <person name="Jarju S."/>
            <person name="Secka A."/>
            <person name="Antonio M."/>
            <person name="Oren A."/>
            <person name="Chaudhuri R.R."/>
            <person name="La Ragione R."/>
            <person name="Hildebrand F."/>
            <person name="Pallen M.J."/>
        </authorList>
    </citation>
    <scope>NUCLEOTIDE SEQUENCE</scope>
    <source>
        <strain evidence="2">11300</strain>
    </source>
</reference>
<reference evidence="2" key="1">
    <citation type="submission" date="2020-10" db="EMBL/GenBank/DDBJ databases">
        <authorList>
            <person name="Gilroy R."/>
        </authorList>
    </citation>
    <scope>NUCLEOTIDE SEQUENCE</scope>
    <source>
        <strain evidence="2">11300</strain>
    </source>
</reference>
<dbReference type="Proteomes" id="UP000824091">
    <property type="component" value="Unassembled WGS sequence"/>
</dbReference>
<accession>A0A9D1I3W4</accession>
<evidence type="ECO:0000313" key="3">
    <source>
        <dbReference type="Proteomes" id="UP000824091"/>
    </source>
</evidence>